<sequence>MGEGFTKSRVTREVKNIEPTYIAGSQISELPKDVVVCTPGAFGMSRSDHATREEDTLRCCKSPWTEFLDSLEVSGFSQALVRDLRALGVQLSLSDPTKTSAELKAILPDLYQQESPATLMVQLYLLSNNHFEPSGGRLEAKIKAKDERIVALLKQMDPARLRILLSYKNIVAEAIRDAVFASALRMRESALLVDLVATGVDMEAVICTPAMDKRSPLEYASDIQD</sequence>
<evidence type="ECO:0000313" key="1">
    <source>
        <dbReference type="EMBL" id="KAK0643947.1"/>
    </source>
</evidence>
<keyword evidence="2" id="KW-1185">Reference proteome</keyword>
<organism evidence="1 2">
    <name type="scientific">Cercophora newfieldiana</name>
    <dbReference type="NCBI Taxonomy" id="92897"/>
    <lineage>
        <taxon>Eukaryota</taxon>
        <taxon>Fungi</taxon>
        <taxon>Dikarya</taxon>
        <taxon>Ascomycota</taxon>
        <taxon>Pezizomycotina</taxon>
        <taxon>Sordariomycetes</taxon>
        <taxon>Sordariomycetidae</taxon>
        <taxon>Sordariales</taxon>
        <taxon>Lasiosphaeriaceae</taxon>
        <taxon>Cercophora</taxon>
    </lineage>
</organism>
<gene>
    <name evidence="1" type="ORF">B0T16DRAFT_460037</name>
</gene>
<reference evidence="1" key="1">
    <citation type="submission" date="2023-06" db="EMBL/GenBank/DDBJ databases">
        <title>Genome-scale phylogeny and comparative genomics of the fungal order Sordariales.</title>
        <authorList>
            <consortium name="Lawrence Berkeley National Laboratory"/>
            <person name="Hensen N."/>
            <person name="Bonometti L."/>
            <person name="Westerberg I."/>
            <person name="Brannstrom I.O."/>
            <person name="Guillou S."/>
            <person name="Cros-Aarteil S."/>
            <person name="Calhoun S."/>
            <person name="Haridas S."/>
            <person name="Kuo A."/>
            <person name="Mondo S."/>
            <person name="Pangilinan J."/>
            <person name="Riley R."/>
            <person name="Labutti K."/>
            <person name="Andreopoulos B."/>
            <person name="Lipzen A."/>
            <person name="Chen C."/>
            <person name="Yanf M."/>
            <person name="Daum C."/>
            <person name="Ng V."/>
            <person name="Clum A."/>
            <person name="Steindorff A."/>
            <person name="Ohm R."/>
            <person name="Martin F."/>
            <person name="Silar P."/>
            <person name="Natvig D."/>
            <person name="Lalanne C."/>
            <person name="Gautier V."/>
            <person name="Ament-Velasquez S.L."/>
            <person name="Kruys A."/>
            <person name="Hutchinson M.I."/>
            <person name="Powell A.J."/>
            <person name="Barry K."/>
            <person name="Miller A.N."/>
            <person name="Grigoriev I.V."/>
            <person name="Debuchy R."/>
            <person name="Gladieux P."/>
            <person name="Thoren M.H."/>
            <person name="Johannesson H."/>
        </authorList>
    </citation>
    <scope>NUCLEOTIDE SEQUENCE</scope>
    <source>
        <strain evidence="1">SMH2532-1</strain>
    </source>
</reference>
<dbReference type="AlphaFoldDB" id="A0AA39Y304"/>
<proteinExistence type="predicted"/>
<name>A0AA39Y304_9PEZI</name>
<comment type="caution">
    <text evidence="1">The sequence shown here is derived from an EMBL/GenBank/DDBJ whole genome shotgun (WGS) entry which is preliminary data.</text>
</comment>
<dbReference type="Proteomes" id="UP001174936">
    <property type="component" value="Unassembled WGS sequence"/>
</dbReference>
<evidence type="ECO:0000313" key="2">
    <source>
        <dbReference type="Proteomes" id="UP001174936"/>
    </source>
</evidence>
<protein>
    <submittedName>
        <fullName evidence="1">Uncharacterized protein</fullName>
    </submittedName>
</protein>
<dbReference type="EMBL" id="JAULSV010000005">
    <property type="protein sequence ID" value="KAK0643947.1"/>
    <property type="molecule type" value="Genomic_DNA"/>
</dbReference>
<accession>A0AA39Y304</accession>